<dbReference type="PANTHER" id="PTHR30266:SF2">
    <property type="entry name" value="LARGE-CONDUCTANCE MECHANOSENSITIVE CHANNEL"/>
    <property type="match status" value="1"/>
</dbReference>
<evidence type="ECO:0000256" key="6">
    <source>
        <dbReference type="ARBA" id="ARBA00022989"/>
    </source>
</evidence>
<dbReference type="Proteomes" id="UP000321891">
    <property type="component" value="Unassembled WGS sequence"/>
</dbReference>
<dbReference type="Proteomes" id="UP000196086">
    <property type="component" value="Unassembled WGS sequence"/>
</dbReference>
<dbReference type="GO" id="GO:0008381">
    <property type="term" value="F:mechanosensitive monoatomic ion channel activity"/>
    <property type="evidence" value="ECO:0007669"/>
    <property type="project" value="UniProtKB-UniRule"/>
</dbReference>
<organism evidence="13 15">
    <name type="scientific">Acetobacter cibinongensis</name>
    <dbReference type="NCBI Taxonomy" id="146475"/>
    <lineage>
        <taxon>Bacteria</taxon>
        <taxon>Pseudomonadati</taxon>
        <taxon>Pseudomonadota</taxon>
        <taxon>Alphaproteobacteria</taxon>
        <taxon>Acetobacterales</taxon>
        <taxon>Acetobacteraceae</taxon>
        <taxon>Acetobacter</taxon>
    </lineage>
</organism>
<feature type="transmembrane region" description="Helical" evidence="10">
    <location>
        <begin position="50"/>
        <end position="69"/>
    </location>
</feature>
<comment type="caution">
    <text evidence="13">The sequence shown here is derived from an EMBL/GenBank/DDBJ whole genome shotgun (WGS) entry which is preliminary data.</text>
</comment>
<evidence type="ECO:0000313" key="16">
    <source>
        <dbReference type="Proteomes" id="UP000321891"/>
    </source>
</evidence>
<dbReference type="OrthoDB" id="9810350at2"/>
<dbReference type="NCBIfam" id="NF001843">
    <property type="entry name" value="PRK00567.1-4"/>
    <property type="match status" value="1"/>
</dbReference>
<dbReference type="InterPro" id="IPR036019">
    <property type="entry name" value="MscL_channel"/>
</dbReference>
<keyword evidence="10" id="KW-0997">Cell inner membrane</keyword>
<reference evidence="12 16" key="3">
    <citation type="submission" date="2019-07" db="EMBL/GenBank/DDBJ databases">
        <title>Whole genome shotgun sequence of Acetobacter cibinongensis NBRC 16605.</title>
        <authorList>
            <person name="Hosoyama A."/>
            <person name="Uohara A."/>
            <person name="Ohji S."/>
            <person name="Ichikawa N."/>
        </authorList>
    </citation>
    <scope>NUCLEOTIDE SEQUENCE [LARGE SCALE GENOMIC DNA]</scope>
    <source>
        <strain evidence="12 16">NBRC 16605</strain>
    </source>
</reference>
<keyword evidence="9 10" id="KW-0407">Ion channel</keyword>
<dbReference type="EMBL" id="JOMQ01000054">
    <property type="protein sequence ID" value="OUJ01052.1"/>
    <property type="molecule type" value="Genomic_DNA"/>
</dbReference>
<dbReference type="InterPro" id="IPR019823">
    <property type="entry name" value="Mechanosensitive_channel_CS"/>
</dbReference>
<evidence type="ECO:0000256" key="3">
    <source>
        <dbReference type="ARBA" id="ARBA00022448"/>
    </source>
</evidence>
<dbReference type="NCBIfam" id="TIGR00220">
    <property type="entry name" value="mscL"/>
    <property type="match status" value="1"/>
</dbReference>
<dbReference type="Pfam" id="PF01741">
    <property type="entry name" value="MscL"/>
    <property type="match status" value="1"/>
</dbReference>
<proteinExistence type="inferred from homology"/>
<keyword evidence="8 10" id="KW-0472">Membrane</keyword>
<evidence type="ECO:0000256" key="2">
    <source>
        <dbReference type="ARBA" id="ARBA00007254"/>
    </source>
</evidence>
<keyword evidence="3 10" id="KW-0813">Transport</keyword>
<evidence type="ECO:0000256" key="9">
    <source>
        <dbReference type="ARBA" id="ARBA00023303"/>
    </source>
</evidence>
<name>A0A1Z5YSE2_9PROT</name>
<dbReference type="HAMAP" id="MF_00115">
    <property type="entry name" value="MscL"/>
    <property type="match status" value="1"/>
</dbReference>
<dbReference type="PANTHER" id="PTHR30266">
    <property type="entry name" value="MECHANOSENSITIVE CHANNEL MSCL"/>
    <property type="match status" value="1"/>
</dbReference>
<sequence>MADDKKGLHAPGWVGEFKAFIMRGNVVDLAVGVIIGASFTGIVNSLVKDVFNPLIGLAIGGIDFSNLFVTLKGPHLATLAEAQKAGAVTINLGLFINAVIQFLITALVIFWLIKALTRMHVREDAKPAAPPEPTKTEILLQQIRDELASRRV</sequence>
<evidence type="ECO:0000313" key="15">
    <source>
        <dbReference type="Proteomes" id="UP000196086"/>
    </source>
</evidence>
<dbReference type="AlphaFoldDB" id="A0A1Z5YSE2"/>
<evidence type="ECO:0000313" key="12">
    <source>
        <dbReference type="EMBL" id="GEL57760.1"/>
    </source>
</evidence>
<keyword evidence="6 10" id="KW-1133">Transmembrane helix</keyword>
<evidence type="ECO:0000313" key="13">
    <source>
        <dbReference type="EMBL" id="OUJ01052.1"/>
    </source>
</evidence>
<evidence type="ECO:0000256" key="8">
    <source>
        <dbReference type="ARBA" id="ARBA00023136"/>
    </source>
</evidence>
<evidence type="ECO:0000256" key="10">
    <source>
        <dbReference type="HAMAP-Rule" id="MF_00115"/>
    </source>
</evidence>
<dbReference type="EMBL" id="BJVU01000001">
    <property type="protein sequence ID" value="GEL57760.1"/>
    <property type="molecule type" value="Genomic_DNA"/>
</dbReference>
<evidence type="ECO:0000313" key="11">
    <source>
        <dbReference type="EMBL" id="GAN61345.1"/>
    </source>
</evidence>
<keyword evidence="4 10" id="KW-1003">Cell membrane</keyword>
<keyword evidence="7 10" id="KW-0406">Ion transport</keyword>
<dbReference type="Gene3D" id="1.10.1200.120">
    <property type="entry name" value="Large-conductance mechanosensitive channel, MscL, domain 1"/>
    <property type="match status" value="1"/>
</dbReference>
<evidence type="ECO:0000256" key="5">
    <source>
        <dbReference type="ARBA" id="ARBA00022692"/>
    </source>
</evidence>
<keyword evidence="5 10" id="KW-0812">Transmembrane</keyword>
<dbReference type="SUPFAM" id="SSF81330">
    <property type="entry name" value="Gated mechanosensitive channel"/>
    <property type="match status" value="1"/>
</dbReference>
<accession>A0A0D6N6P6</accession>
<evidence type="ECO:0000256" key="1">
    <source>
        <dbReference type="ARBA" id="ARBA00004651"/>
    </source>
</evidence>
<comment type="function">
    <text evidence="10">Channel that opens in response to stretch forces in the membrane lipid bilayer. May participate in the regulation of osmotic pressure changes within the cell.</text>
</comment>
<accession>A0A1Z5YSE2</accession>
<evidence type="ECO:0000256" key="7">
    <source>
        <dbReference type="ARBA" id="ARBA00023065"/>
    </source>
</evidence>
<evidence type="ECO:0000256" key="4">
    <source>
        <dbReference type="ARBA" id="ARBA00022475"/>
    </source>
</evidence>
<comment type="subcellular location">
    <subcellularLocation>
        <location evidence="10">Cell inner membrane</location>
        <topology evidence="10">Multi-pass membrane protein</topology>
    </subcellularLocation>
    <subcellularLocation>
        <location evidence="1">Cell membrane</location>
        <topology evidence="1">Multi-pass membrane protein</topology>
    </subcellularLocation>
</comment>
<dbReference type="PRINTS" id="PR01264">
    <property type="entry name" value="MECHCHANNEL"/>
</dbReference>
<comment type="subunit">
    <text evidence="10">Homopentamer.</text>
</comment>
<protein>
    <recommendedName>
        <fullName evidence="10">Large-conductance mechanosensitive channel</fullName>
    </recommendedName>
</protein>
<dbReference type="EMBL" id="BAMV01000018">
    <property type="protein sequence ID" value="GAN61345.1"/>
    <property type="molecule type" value="Genomic_DNA"/>
</dbReference>
<keyword evidence="16" id="KW-1185">Reference proteome</keyword>
<dbReference type="GO" id="GO:0005886">
    <property type="term" value="C:plasma membrane"/>
    <property type="evidence" value="ECO:0007669"/>
    <property type="project" value="UniProtKB-SubCell"/>
</dbReference>
<dbReference type="RefSeq" id="WP_048839370.1">
    <property type="nucleotide sequence ID" value="NZ_BAMV01000018.1"/>
</dbReference>
<dbReference type="STRING" id="1231339.Abci_018_215"/>
<dbReference type="InterPro" id="IPR001185">
    <property type="entry name" value="MS_channel"/>
</dbReference>
<dbReference type="PROSITE" id="PS01327">
    <property type="entry name" value="MSCL"/>
    <property type="match status" value="1"/>
</dbReference>
<feature type="transmembrane region" description="Helical" evidence="10">
    <location>
        <begin position="89"/>
        <end position="113"/>
    </location>
</feature>
<gene>
    <name evidence="10 12" type="primary">mscL</name>
    <name evidence="11" type="ORF">Abci_018_215</name>
    <name evidence="12" type="ORF">ACI01nite_03620</name>
    <name evidence="13" type="ORF">HK14_11730</name>
</gene>
<reference evidence="13 15" key="2">
    <citation type="submission" date="2014-06" db="EMBL/GenBank/DDBJ databases">
        <authorList>
            <person name="Ju J."/>
            <person name="Zhang J."/>
        </authorList>
    </citation>
    <scope>NUCLEOTIDE SEQUENCE [LARGE SCALE GENOMIC DNA]</scope>
    <source>
        <strain evidence="13 15">DsW_47</strain>
    </source>
</reference>
<reference evidence="11 14" key="1">
    <citation type="submission" date="2012-11" db="EMBL/GenBank/DDBJ databases">
        <title>Whole genome sequence of Acetobacter cibinongensis 4H-1.</title>
        <authorList>
            <person name="Azuma Y."/>
            <person name="Higashiura N."/>
            <person name="Hirakawa H."/>
            <person name="Matsushita K."/>
        </authorList>
    </citation>
    <scope>NUCLEOTIDE SEQUENCE [LARGE SCALE GENOMIC DNA]</scope>
    <source>
        <strain evidence="11 14">4H-1</strain>
    </source>
</reference>
<dbReference type="InterPro" id="IPR037673">
    <property type="entry name" value="MSC/AndL"/>
</dbReference>
<comment type="similarity">
    <text evidence="2 10">Belongs to the MscL family.</text>
</comment>
<evidence type="ECO:0000313" key="14">
    <source>
        <dbReference type="Proteomes" id="UP000032671"/>
    </source>
</evidence>
<dbReference type="Proteomes" id="UP000032671">
    <property type="component" value="Unassembled WGS sequence"/>
</dbReference>
<feature type="transmembrane region" description="Helical" evidence="10">
    <location>
        <begin position="20"/>
        <end position="43"/>
    </location>
</feature>